<proteinExistence type="predicted"/>
<evidence type="ECO:0000313" key="2">
    <source>
        <dbReference type="Proteomes" id="UP001732700"/>
    </source>
</evidence>
<evidence type="ECO:0000313" key="1">
    <source>
        <dbReference type="EnsemblPlants" id="AVESA.00010b.r2.3CG0470770.1.CDS"/>
    </source>
</evidence>
<organism evidence="1 2">
    <name type="scientific">Avena sativa</name>
    <name type="common">Oat</name>
    <dbReference type="NCBI Taxonomy" id="4498"/>
    <lineage>
        <taxon>Eukaryota</taxon>
        <taxon>Viridiplantae</taxon>
        <taxon>Streptophyta</taxon>
        <taxon>Embryophyta</taxon>
        <taxon>Tracheophyta</taxon>
        <taxon>Spermatophyta</taxon>
        <taxon>Magnoliopsida</taxon>
        <taxon>Liliopsida</taxon>
        <taxon>Poales</taxon>
        <taxon>Poaceae</taxon>
        <taxon>BOP clade</taxon>
        <taxon>Pooideae</taxon>
        <taxon>Poodae</taxon>
        <taxon>Poeae</taxon>
        <taxon>Poeae Chloroplast Group 1 (Aveneae type)</taxon>
        <taxon>Aveninae</taxon>
        <taxon>Avena</taxon>
    </lineage>
</organism>
<accession>A0ACD5VMD8</accession>
<sequence length="183" mass="20278">MHKSSQEMKLQLAKICSLEPPAKKAMQPQPFVFSDASVTQTISDFSSLLFLCCVFYLQLDKMPRRHQQQIERARGGNAVYDTGSSLYDSYELDSVNRILDRHLAGPPSPDESQRKGPGAPPTEEKNKRVVVFGARRKVTLRALFRGVASWAVRPTRRRRACIACVCAAPARSSAVGSDSEPVV</sequence>
<reference evidence="1" key="1">
    <citation type="submission" date="2021-05" db="EMBL/GenBank/DDBJ databases">
        <authorList>
            <person name="Scholz U."/>
            <person name="Mascher M."/>
            <person name="Fiebig A."/>
        </authorList>
    </citation>
    <scope>NUCLEOTIDE SEQUENCE [LARGE SCALE GENOMIC DNA]</scope>
</reference>
<protein>
    <submittedName>
        <fullName evidence="1">Uncharacterized protein</fullName>
    </submittedName>
</protein>
<dbReference type="EnsemblPlants" id="AVESA.00010b.r2.3CG0470770.1">
    <property type="protein sequence ID" value="AVESA.00010b.r2.3CG0470770.1.CDS"/>
    <property type="gene ID" value="AVESA.00010b.r2.3CG0470770"/>
</dbReference>
<keyword evidence="2" id="KW-1185">Reference proteome</keyword>
<name>A0ACD5VMD8_AVESA</name>
<dbReference type="Proteomes" id="UP001732700">
    <property type="component" value="Chromosome 3C"/>
</dbReference>
<reference evidence="1" key="2">
    <citation type="submission" date="2025-09" db="UniProtKB">
        <authorList>
            <consortium name="EnsemblPlants"/>
        </authorList>
    </citation>
    <scope>IDENTIFICATION</scope>
</reference>